<dbReference type="Pfam" id="PF12146">
    <property type="entry name" value="Hydrolase_4"/>
    <property type="match status" value="1"/>
</dbReference>
<evidence type="ECO:0000259" key="1">
    <source>
        <dbReference type="Pfam" id="PF12146"/>
    </source>
</evidence>
<proteinExistence type="predicted"/>
<keyword evidence="3" id="KW-1185">Reference proteome</keyword>
<accession>A0AAD4NIL6</accession>
<keyword evidence="2" id="KW-0378">Hydrolase</keyword>
<comment type="caution">
    <text evidence="2">The sequence shown here is derived from an EMBL/GenBank/DDBJ whole genome shotgun (WGS) entry which is preliminary data.</text>
</comment>
<evidence type="ECO:0000313" key="2">
    <source>
        <dbReference type="EMBL" id="KAI1726171.1"/>
    </source>
</evidence>
<protein>
    <submittedName>
        <fullName evidence="2">Serine aminopeptidase, s33 domain-containing protein</fullName>
    </submittedName>
</protein>
<organism evidence="2 3">
    <name type="scientific">Ditylenchus destructor</name>
    <dbReference type="NCBI Taxonomy" id="166010"/>
    <lineage>
        <taxon>Eukaryota</taxon>
        <taxon>Metazoa</taxon>
        <taxon>Ecdysozoa</taxon>
        <taxon>Nematoda</taxon>
        <taxon>Chromadorea</taxon>
        <taxon>Rhabditida</taxon>
        <taxon>Tylenchina</taxon>
        <taxon>Tylenchomorpha</taxon>
        <taxon>Sphaerularioidea</taxon>
        <taxon>Anguinidae</taxon>
        <taxon>Anguininae</taxon>
        <taxon>Ditylenchus</taxon>
    </lineage>
</organism>
<reference evidence="2" key="1">
    <citation type="submission" date="2022-01" db="EMBL/GenBank/DDBJ databases">
        <title>Genome Sequence Resource for Two Populations of Ditylenchus destructor, the Migratory Endoparasitic Phytonematode.</title>
        <authorList>
            <person name="Zhang H."/>
            <person name="Lin R."/>
            <person name="Xie B."/>
        </authorList>
    </citation>
    <scope>NUCLEOTIDE SEQUENCE</scope>
    <source>
        <strain evidence="2">BazhouSP</strain>
    </source>
</reference>
<dbReference type="GO" id="GO:0004177">
    <property type="term" value="F:aminopeptidase activity"/>
    <property type="evidence" value="ECO:0007669"/>
    <property type="project" value="UniProtKB-KW"/>
</dbReference>
<feature type="domain" description="Serine aminopeptidase S33" evidence="1">
    <location>
        <begin position="67"/>
        <end position="178"/>
    </location>
</feature>
<dbReference type="Gene3D" id="3.40.50.1820">
    <property type="entry name" value="alpha/beta hydrolase"/>
    <property type="match status" value="1"/>
</dbReference>
<gene>
    <name evidence="2" type="ORF">DdX_02871</name>
</gene>
<dbReference type="Proteomes" id="UP001201812">
    <property type="component" value="Unassembled WGS sequence"/>
</dbReference>
<keyword evidence="2" id="KW-0031">Aminopeptidase</keyword>
<evidence type="ECO:0000313" key="3">
    <source>
        <dbReference type="Proteomes" id="UP001201812"/>
    </source>
</evidence>
<dbReference type="AlphaFoldDB" id="A0AAD4NIL6"/>
<dbReference type="InterPro" id="IPR022742">
    <property type="entry name" value="Hydrolase_4"/>
</dbReference>
<name>A0AAD4NIL6_9BILA</name>
<sequence length="218" mass="24305">MHFNTLARNFYLQKDGATTSTQQDVGDQWPSLGVWHILPKSVSAELKTQNKTTANDMMQSLNEGNETILIFFHGSNTNRIVHKKFYNGMAGLDLHILAADYRGFGDSTGNPTETGLYEDAHTIFNYVRITAPNKGIVLFGQSLGSGVATRLAADLSKTEFLLKGLILTAAFNNWNDEVSYSLKTTYSLTNYIPFFDEILRGANTRADLEVPTDRNINR</sequence>
<dbReference type="PANTHER" id="PTHR12277:SF81">
    <property type="entry name" value="PROTEIN ABHD13"/>
    <property type="match status" value="1"/>
</dbReference>
<keyword evidence="2" id="KW-0645">Protease</keyword>
<dbReference type="PANTHER" id="PTHR12277">
    <property type="entry name" value="ALPHA/BETA HYDROLASE DOMAIN-CONTAINING PROTEIN"/>
    <property type="match status" value="1"/>
</dbReference>
<dbReference type="InterPro" id="IPR029058">
    <property type="entry name" value="AB_hydrolase_fold"/>
</dbReference>
<dbReference type="EMBL" id="JAKKPZ010000002">
    <property type="protein sequence ID" value="KAI1726171.1"/>
    <property type="molecule type" value="Genomic_DNA"/>
</dbReference>
<dbReference type="SUPFAM" id="SSF53474">
    <property type="entry name" value="alpha/beta-Hydrolases"/>
    <property type="match status" value="1"/>
</dbReference>